<evidence type="ECO:0000256" key="1">
    <source>
        <dbReference type="SAM" id="MobiDB-lite"/>
    </source>
</evidence>
<protein>
    <submittedName>
        <fullName evidence="3">Uncharacterized protein</fullName>
    </submittedName>
</protein>
<evidence type="ECO:0000313" key="3">
    <source>
        <dbReference type="EMBL" id="MFC4062077.1"/>
    </source>
</evidence>
<organism evidence="3 4">
    <name type="scientific">Planomonospora corallina</name>
    <dbReference type="NCBI Taxonomy" id="1806052"/>
    <lineage>
        <taxon>Bacteria</taxon>
        <taxon>Bacillati</taxon>
        <taxon>Actinomycetota</taxon>
        <taxon>Actinomycetes</taxon>
        <taxon>Streptosporangiales</taxon>
        <taxon>Streptosporangiaceae</taxon>
        <taxon>Planomonospora</taxon>
    </lineage>
</organism>
<keyword evidence="4" id="KW-1185">Reference proteome</keyword>
<feature type="signal peptide" evidence="2">
    <location>
        <begin position="1"/>
        <end position="28"/>
    </location>
</feature>
<dbReference type="EMBL" id="JBHSBM010000040">
    <property type="protein sequence ID" value="MFC4062077.1"/>
    <property type="molecule type" value="Genomic_DNA"/>
</dbReference>
<reference evidence="4" key="1">
    <citation type="journal article" date="2019" name="Int. J. Syst. Evol. Microbiol.">
        <title>The Global Catalogue of Microorganisms (GCM) 10K type strain sequencing project: providing services to taxonomists for standard genome sequencing and annotation.</title>
        <authorList>
            <consortium name="The Broad Institute Genomics Platform"/>
            <consortium name="The Broad Institute Genome Sequencing Center for Infectious Disease"/>
            <person name="Wu L."/>
            <person name="Ma J."/>
        </authorList>
    </citation>
    <scope>NUCLEOTIDE SEQUENCE [LARGE SCALE GENOMIC DNA]</scope>
    <source>
        <strain evidence="4">TBRC 4489</strain>
    </source>
</reference>
<feature type="compositionally biased region" description="Basic and acidic residues" evidence="1">
    <location>
        <begin position="97"/>
        <end position="106"/>
    </location>
</feature>
<dbReference type="PROSITE" id="PS51257">
    <property type="entry name" value="PROKAR_LIPOPROTEIN"/>
    <property type="match status" value="1"/>
</dbReference>
<comment type="caution">
    <text evidence="3">The sequence shown here is derived from an EMBL/GenBank/DDBJ whole genome shotgun (WGS) entry which is preliminary data.</text>
</comment>
<feature type="chain" id="PRO_5046280272" evidence="2">
    <location>
        <begin position="29"/>
        <end position="254"/>
    </location>
</feature>
<name>A0ABV8IDB8_9ACTN</name>
<evidence type="ECO:0000313" key="4">
    <source>
        <dbReference type="Proteomes" id="UP001595850"/>
    </source>
</evidence>
<keyword evidence="2" id="KW-0732">Signal</keyword>
<proteinExistence type="predicted"/>
<accession>A0ABV8IDB8</accession>
<gene>
    <name evidence="3" type="ORF">ACFOWE_27560</name>
</gene>
<dbReference type="RefSeq" id="WP_377292846.1">
    <property type="nucleotide sequence ID" value="NZ_JBHSBM010000040.1"/>
</dbReference>
<dbReference type="Proteomes" id="UP001595850">
    <property type="component" value="Unassembled WGS sequence"/>
</dbReference>
<sequence length="254" mass="28027">MTFRASLVSLTAAACALPLATAPVPAAAAPAPAADHHVAIRSITLRPENPVVHPDRPVRLVIEVVARGASGREGVTIKVEPGAPPASAPQAGPQNRQQEEESVQRREPGWRTWRFLPERRLTRWYPTGLWTVTAVAKASDGTRVVRHSTFRLRHAADFSAVQVRREDGAVRVRGVLNRLDPQGYLDYAPFPRQRVKIMHRPERGGAWEAVATAATDRTGRFTRKIRGHRGGEWRVYFPGTGRHAPELSAVHRIG</sequence>
<feature type="region of interest" description="Disordered" evidence="1">
    <location>
        <begin position="75"/>
        <end position="106"/>
    </location>
</feature>
<evidence type="ECO:0000256" key="2">
    <source>
        <dbReference type="SAM" id="SignalP"/>
    </source>
</evidence>